<dbReference type="InterPro" id="IPR032485">
    <property type="entry name" value="LRP1-like_beta_prop"/>
</dbReference>
<dbReference type="InterPro" id="IPR011042">
    <property type="entry name" value="6-blade_b-propeller_TolB-like"/>
</dbReference>
<dbReference type="Pfam" id="PF01841">
    <property type="entry name" value="Transglut_core"/>
    <property type="match status" value="1"/>
</dbReference>
<dbReference type="Gene3D" id="2.60.40.1080">
    <property type="match status" value="1"/>
</dbReference>
<feature type="domain" description="Transglutaminase-like" evidence="2">
    <location>
        <begin position="462"/>
        <end position="568"/>
    </location>
</feature>
<dbReference type="Gene3D" id="2.120.10.30">
    <property type="entry name" value="TolB, C-terminal domain"/>
    <property type="match status" value="1"/>
</dbReference>
<accession>A0A494XZJ8</accession>
<dbReference type="Gene3D" id="3.10.620.30">
    <property type="match status" value="1"/>
</dbReference>
<evidence type="ECO:0000259" key="3">
    <source>
        <dbReference type="Pfam" id="PF02368"/>
    </source>
</evidence>
<feature type="domain" description="BIG2" evidence="3">
    <location>
        <begin position="45"/>
        <end position="99"/>
    </location>
</feature>
<evidence type="ECO:0000313" key="6">
    <source>
        <dbReference type="Proteomes" id="UP000282076"/>
    </source>
</evidence>
<dbReference type="AlphaFoldDB" id="A0A494XZJ8"/>
<dbReference type="PANTHER" id="PTHR46333:SF2">
    <property type="entry name" value="CYTOKINESIS PROTEIN 3"/>
    <property type="match status" value="1"/>
</dbReference>
<dbReference type="InterPro" id="IPR002931">
    <property type="entry name" value="Transglutaminase-like"/>
</dbReference>
<dbReference type="Proteomes" id="UP000282076">
    <property type="component" value="Unassembled WGS sequence"/>
</dbReference>
<dbReference type="Pfam" id="PF02368">
    <property type="entry name" value="Big_2"/>
    <property type="match status" value="1"/>
</dbReference>
<dbReference type="Pfam" id="PF16472">
    <property type="entry name" value="DUF5050"/>
    <property type="match status" value="1"/>
</dbReference>
<dbReference type="SUPFAM" id="SSF82171">
    <property type="entry name" value="DPP6 N-terminal domain-like"/>
    <property type="match status" value="1"/>
</dbReference>
<dbReference type="GO" id="GO:0005737">
    <property type="term" value="C:cytoplasm"/>
    <property type="evidence" value="ECO:0007669"/>
    <property type="project" value="TreeGrafter"/>
</dbReference>
<dbReference type="InterPro" id="IPR003343">
    <property type="entry name" value="Big_2"/>
</dbReference>
<dbReference type="InterPro" id="IPR038765">
    <property type="entry name" value="Papain-like_cys_pep_sf"/>
</dbReference>
<comment type="caution">
    <text evidence="5">The sequence shown here is derived from an EMBL/GenBank/DDBJ whole genome shotgun (WGS) entry which is preliminary data.</text>
</comment>
<evidence type="ECO:0000256" key="1">
    <source>
        <dbReference type="SAM" id="SignalP"/>
    </source>
</evidence>
<proteinExistence type="predicted"/>
<gene>
    <name evidence="5" type="ORF">D7Z26_14070</name>
</gene>
<feature type="domain" description="Prolow-density lipoprotein receptor-related protein 1-like beta-propeller" evidence="4">
    <location>
        <begin position="140"/>
        <end position="357"/>
    </location>
</feature>
<evidence type="ECO:0000313" key="5">
    <source>
        <dbReference type="EMBL" id="RKP54469.1"/>
    </source>
</evidence>
<dbReference type="InterPro" id="IPR052557">
    <property type="entry name" value="CAP/Cytokinesis_protein"/>
</dbReference>
<dbReference type="OrthoDB" id="9788327at2"/>
<feature type="signal peptide" evidence="1">
    <location>
        <begin position="1"/>
        <end position="25"/>
    </location>
</feature>
<protein>
    <submittedName>
        <fullName evidence="5">DUF5050 domain-containing protein</fullName>
    </submittedName>
</protein>
<name>A0A494XZJ8_9BACL</name>
<sequence length="609" mass="68288">MKKRLQTAVLFLLTALIMIPQVTWAATAKSSSTQKVALVFASSQRQVLVGSQLNLKVSTQPKVNIAFSSSNNKIATVSPTGTVKGVAAGKVNITAKTNQAGYTGQSIITIEVLPKTALLPKLDERYIPATTDSNMAHGSYIQEDNEYRYEIKLGEYLSLGGPIERVKKSDPKSRIVLFKGHALSLSMKGDWLYFCNLDKEYSLYKIKNDGTNLTRLSGDYELATKFAIAGNWVYYGGRHGIRKVLTDGTKDQQVFDTDYMMSFELSDGWIYYMVYEDSDFKLYRAQLGQKKSQYITKLQFPEFYVANGYVYFSELGENESIVRIRADGSGLTKVLNGLVSYISDKGIYYVDYLSSDRGYSIYRAELDGSQPKKLFTIAENSFGGSIDPLIVGSSFYYRDDVQSAIYQVSLDGHHRVKLGSDRVDVTSVGQLVEAQRDGIPYVIPEDHISLHKYEEALIKAKQVIQEIIAPTMTDDQKLKAVHDYIVLNTAYDYDNYLNDTIPDDSYSEYGVLLKNTAVCQGYALTLKLFLDQLGIENYFVVGEANNGTTVGGHAWNVVAIDGRYYQVDTTWDDPVPNMPGYVRYTYYKVSDDFMSASRTWDRSQAPATN</sequence>
<dbReference type="RefSeq" id="WP_120977574.1">
    <property type="nucleotide sequence ID" value="NZ_RBZM01000005.1"/>
</dbReference>
<dbReference type="EMBL" id="RBZM01000005">
    <property type="protein sequence ID" value="RKP54469.1"/>
    <property type="molecule type" value="Genomic_DNA"/>
</dbReference>
<dbReference type="SUPFAM" id="SSF54001">
    <property type="entry name" value="Cysteine proteinases"/>
    <property type="match status" value="1"/>
</dbReference>
<evidence type="ECO:0000259" key="2">
    <source>
        <dbReference type="Pfam" id="PF01841"/>
    </source>
</evidence>
<dbReference type="PANTHER" id="PTHR46333">
    <property type="entry name" value="CYTOKINESIS PROTEIN 3"/>
    <property type="match status" value="1"/>
</dbReference>
<feature type="chain" id="PRO_5019823751" evidence="1">
    <location>
        <begin position="26"/>
        <end position="609"/>
    </location>
</feature>
<organism evidence="5 6">
    <name type="scientific">Cohnella endophytica</name>
    <dbReference type="NCBI Taxonomy" id="2419778"/>
    <lineage>
        <taxon>Bacteria</taxon>
        <taxon>Bacillati</taxon>
        <taxon>Bacillota</taxon>
        <taxon>Bacilli</taxon>
        <taxon>Bacillales</taxon>
        <taxon>Paenibacillaceae</taxon>
        <taxon>Cohnella</taxon>
    </lineage>
</organism>
<keyword evidence="6" id="KW-1185">Reference proteome</keyword>
<keyword evidence="1" id="KW-0732">Signal</keyword>
<evidence type="ECO:0000259" key="4">
    <source>
        <dbReference type="Pfam" id="PF16472"/>
    </source>
</evidence>
<reference evidence="5 6" key="1">
    <citation type="submission" date="2018-10" db="EMBL/GenBank/DDBJ databases">
        <title>Cohnella sp. M2MS4P-1, whole genome shotgun sequence.</title>
        <authorList>
            <person name="Tuo L."/>
        </authorList>
    </citation>
    <scope>NUCLEOTIDE SEQUENCE [LARGE SCALE GENOMIC DNA]</scope>
    <source>
        <strain evidence="5 6">M2MS4P-1</strain>
    </source>
</reference>